<keyword evidence="1" id="KW-0732">Signal</keyword>
<keyword evidence="3" id="KW-1185">Reference proteome</keyword>
<evidence type="ECO:0000313" key="3">
    <source>
        <dbReference type="Proteomes" id="UP000259030"/>
    </source>
</evidence>
<evidence type="ECO:0000256" key="1">
    <source>
        <dbReference type="SAM" id="SignalP"/>
    </source>
</evidence>
<feature type="signal peptide" evidence="1">
    <location>
        <begin position="1"/>
        <end position="21"/>
    </location>
</feature>
<feature type="chain" id="PRO_5011308999" evidence="1">
    <location>
        <begin position="22"/>
        <end position="181"/>
    </location>
</feature>
<geneLocation type="plasmid" evidence="3">
    <name>pdfi3</name>
</geneLocation>
<sequence>MNMPRLFMLAACCALFSAATAQEAAAEPGMYPIQIDLRKVNQAGITPGAGYVLVRDLKALVQVSASGNTYTLRTPGSVLRFTAGGRSATLNGEPAKLNATPIRLSETVLLPVQALRFLGCGYQPLEPMKNVRAYSVKCADQDVTVNLAVMTFENANARGGALLPTGERINQIRARALRAGR</sequence>
<reference evidence="2 3" key="1">
    <citation type="submission" date="2017-05" db="EMBL/GenBank/DDBJ databases">
        <title>The complete genome sequence of Deinococcus ficus isolated from the rhizosphere of the Ficus religiosa L. in Taiwan.</title>
        <authorList>
            <person name="Wu K.-M."/>
            <person name="Liao T.-L."/>
            <person name="Liu Y.-M."/>
            <person name="Young C.-C."/>
            <person name="Tsai S.-F."/>
        </authorList>
    </citation>
    <scope>NUCLEOTIDE SEQUENCE [LARGE SCALE GENOMIC DNA]</scope>
    <source>
        <strain evidence="2 3">CC-FR2-10</strain>
        <plasmid evidence="3">pdfi3</plasmid>
    </source>
</reference>
<dbReference type="Proteomes" id="UP000259030">
    <property type="component" value="Plasmid pDFI3"/>
</dbReference>
<organism evidence="2 3">
    <name type="scientific">Deinococcus ficus</name>
    <dbReference type="NCBI Taxonomy" id="317577"/>
    <lineage>
        <taxon>Bacteria</taxon>
        <taxon>Thermotogati</taxon>
        <taxon>Deinococcota</taxon>
        <taxon>Deinococci</taxon>
        <taxon>Deinococcales</taxon>
        <taxon>Deinococcaceae</taxon>
        <taxon>Deinococcus</taxon>
    </lineage>
</organism>
<keyword evidence="2" id="KW-0614">Plasmid</keyword>
<dbReference type="EMBL" id="CP021084">
    <property type="protein sequence ID" value="ASN83251.1"/>
    <property type="molecule type" value="Genomic_DNA"/>
</dbReference>
<dbReference type="AlphaFoldDB" id="A0A221T310"/>
<proteinExistence type="predicted"/>
<name>A0A221T310_9DEIO</name>
<dbReference type="SUPFAM" id="SSF55383">
    <property type="entry name" value="Copper amine oxidase, domain N"/>
    <property type="match status" value="1"/>
</dbReference>
<accession>A0A221T310</accession>
<dbReference type="InterPro" id="IPR036582">
    <property type="entry name" value="Mao_N_sf"/>
</dbReference>
<evidence type="ECO:0000313" key="2">
    <source>
        <dbReference type="EMBL" id="ASN83251.1"/>
    </source>
</evidence>
<dbReference type="RefSeq" id="WP_027462694.1">
    <property type="nucleotide sequence ID" value="NZ_CP021084.1"/>
</dbReference>
<protein>
    <submittedName>
        <fullName evidence="2">Uncharacterized protein</fullName>
    </submittedName>
</protein>
<dbReference type="KEGG" id="dfc:DFI_18815"/>
<gene>
    <name evidence="2" type="ORF">DFI_18815</name>
</gene>